<dbReference type="Proteomes" id="UP001583177">
    <property type="component" value="Unassembled WGS sequence"/>
</dbReference>
<dbReference type="Gene3D" id="3.40.50.720">
    <property type="entry name" value="NAD(P)-binding Rossmann-like Domain"/>
    <property type="match status" value="1"/>
</dbReference>
<evidence type="ECO:0000256" key="2">
    <source>
        <dbReference type="ARBA" id="ARBA00023002"/>
    </source>
</evidence>
<sequence>MATLTAKTVVATGASSGLGFELVKQLLAKPEPYRFILGARDTEKTQKAYDDLKFDSATHSLTVLPLELSNLKAVNTFAQQSLEKLGRDKLDYLLLNAAMAKGSSGPGPHGSKWCEPYVVNHLSVLEKHLLADSGTEDQSIYSESKFVQLLGANWWRRQLPECRVVAVSPGLIPQTGIARHGSIKLTMDMPDAKTVSEGAQSILRAFTRDDFPADPEQIFLTSWGEWWGRDVYEVSLDKALQDKWSPSQEVIEREEGISA</sequence>
<organism evidence="3 4">
    <name type="scientific">Diaporthe australafricana</name>
    <dbReference type="NCBI Taxonomy" id="127596"/>
    <lineage>
        <taxon>Eukaryota</taxon>
        <taxon>Fungi</taxon>
        <taxon>Dikarya</taxon>
        <taxon>Ascomycota</taxon>
        <taxon>Pezizomycotina</taxon>
        <taxon>Sordariomycetes</taxon>
        <taxon>Sordariomycetidae</taxon>
        <taxon>Diaporthales</taxon>
        <taxon>Diaporthaceae</taxon>
        <taxon>Diaporthe</taxon>
    </lineage>
</organism>
<protein>
    <recommendedName>
        <fullName evidence="5">Short-chain dehydrogenase/reductase</fullName>
    </recommendedName>
</protein>
<keyword evidence="4" id="KW-1185">Reference proteome</keyword>
<evidence type="ECO:0000313" key="3">
    <source>
        <dbReference type="EMBL" id="KAL1863904.1"/>
    </source>
</evidence>
<evidence type="ECO:0008006" key="5">
    <source>
        <dbReference type="Google" id="ProtNLM"/>
    </source>
</evidence>
<reference evidence="3 4" key="1">
    <citation type="journal article" date="2024" name="IMA Fungus">
        <title>IMA Genome - F19 : A genome assembly and annotation guide to empower mycologists, including annotated draft genome sequences of Ceratocystis pirilliformis, Diaporthe australafricana, Fusarium ophioides, Paecilomyces lecythidis, and Sporothrix stenoceras.</title>
        <authorList>
            <person name="Aylward J."/>
            <person name="Wilson A.M."/>
            <person name="Visagie C.M."/>
            <person name="Spraker J."/>
            <person name="Barnes I."/>
            <person name="Buitendag C."/>
            <person name="Ceriani C."/>
            <person name="Del Mar Angel L."/>
            <person name="du Plessis D."/>
            <person name="Fuchs T."/>
            <person name="Gasser K."/>
            <person name="Kramer D."/>
            <person name="Li W."/>
            <person name="Munsamy K."/>
            <person name="Piso A."/>
            <person name="Price J.L."/>
            <person name="Sonnekus B."/>
            <person name="Thomas C."/>
            <person name="van der Nest A."/>
            <person name="van Dijk A."/>
            <person name="van Heerden A."/>
            <person name="van Vuuren N."/>
            <person name="Yilmaz N."/>
            <person name="Duong T.A."/>
            <person name="van der Merwe N.A."/>
            <person name="Wingfield M.J."/>
            <person name="Wingfield B.D."/>
        </authorList>
    </citation>
    <scope>NUCLEOTIDE SEQUENCE [LARGE SCALE GENOMIC DNA]</scope>
    <source>
        <strain evidence="3 4">CMW 18300</strain>
    </source>
</reference>
<evidence type="ECO:0000313" key="4">
    <source>
        <dbReference type="Proteomes" id="UP001583177"/>
    </source>
</evidence>
<accession>A0ABR3WJR7</accession>
<dbReference type="InterPro" id="IPR036291">
    <property type="entry name" value="NAD(P)-bd_dom_sf"/>
</dbReference>
<keyword evidence="2" id="KW-0560">Oxidoreductase</keyword>
<dbReference type="Pfam" id="PF00106">
    <property type="entry name" value="adh_short"/>
    <property type="match status" value="1"/>
</dbReference>
<dbReference type="EMBL" id="JAWRVE010000073">
    <property type="protein sequence ID" value="KAL1863904.1"/>
    <property type="molecule type" value="Genomic_DNA"/>
</dbReference>
<gene>
    <name evidence="3" type="ORF">Daus18300_008053</name>
</gene>
<name>A0ABR3WJR7_9PEZI</name>
<dbReference type="SUPFAM" id="SSF51735">
    <property type="entry name" value="NAD(P)-binding Rossmann-fold domains"/>
    <property type="match status" value="1"/>
</dbReference>
<dbReference type="PANTHER" id="PTHR24320">
    <property type="entry name" value="RETINOL DEHYDROGENASE"/>
    <property type="match status" value="1"/>
</dbReference>
<comment type="similarity">
    <text evidence="1">Belongs to the short-chain dehydrogenases/reductases (SDR) family.</text>
</comment>
<comment type="caution">
    <text evidence="3">The sequence shown here is derived from an EMBL/GenBank/DDBJ whole genome shotgun (WGS) entry which is preliminary data.</text>
</comment>
<dbReference type="PANTHER" id="PTHR24320:SF148">
    <property type="entry name" value="NAD(P)-BINDING ROSSMANN-FOLD SUPERFAMILY PROTEIN"/>
    <property type="match status" value="1"/>
</dbReference>
<dbReference type="InterPro" id="IPR002347">
    <property type="entry name" value="SDR_fam"/>
</dbReference>
<proteinExistence type="inferred from homology"/>
<dbReference type="PRINTS" id="PR00081">
    <property type="entry name" value="GDHRDH"/>
</dbReference>
<evidence type="ECO:0000256" key="1">
    <source>
        <dbReference type="ARBA" id="ARBA00006484"/>
    </source>
</evidence>